<dbReference type="PANTHER" id="PTHR30096">
    <property type="entry name" value="4,5-DOPA DIOXYGENASE EXTRADIOL-LIKE PROTEIN"/>
    <property type="match status" value="1"/>
</dbReference>
<dbReference type="InterPro" id="IPR004183">
    <property type="entry name" value="Xdiol_dOase_suB"/>
</dbReference>
<dbReference type="Gene3D" id="3.40.830.10">
    <property type="entry name" value="LigB-like"/>
    <property type="match status" value="1"/>
</dbReference>
<keyword evidence="7" id="KW-0223">Dioxygenase</keyword>
<evidence type="ECO:0000256" key="5">
    <source>
        <dbReference type="ARBA" id="ARBA00023002"/>
    </source>
</evidence>
<comment type="similarity">
    <text evidence="2">Belongs to the DODA-type extradiol aromatic ring-opening dioxygenase family.</text>
</comment>
<dbReference type="GO" id="GO:0008270">
    <property type="term" value="F:zinc ion binding"/>
    <property type="evidence" value="ECO:0007669"/>
    <property type="project" value="InterPro"/>
</dbReference>
<evidence type="ECO:0000313" key="8">
    <source>
        <dbReference type="Proteomes" id="UP000634011"/>
    </source>
</evidence>
<evidence type="ECO:0000256" key="2">
    <source>
        <dbReference type="ARBA" id="ARBA00007581"/>
    </source>
</evidence>
<dbReference type="EC" id="1.13.11.29" evidence="7"/>
<dbReference type="GO" id="GO:0008198">
    <property type="term" value="F:ferrous iron binding"/>
    <property type="evidence" value="ECO:0007669"/>
    <property type="project" value="InterPro"/>
</dbReference>
<dbReference type="Proteomes" id="UP000634011">
    <property type="component" value="Unassembled WGS sequence"/>
</dbReference>
<dbReference type="EMBL" id="JACOFV010000015">
    <property type="protein sequence ID" value="MBC3863489.1"/>
    <property type="molecule type" value="Genomic_DNA"/>
</dbReference>
<dbReference type="PIRSF" id="PIRSF006157">
    <property type="entry name" value="Doxgns_DODA"/>
    <property type="match status" value="1"/>
</dbReference>
<dbReference type="CDD" id="cd07363">
    <property type="entry name" value="45_DOPA_Dioxygenase"/>
    <property type="match status" value="1"/>
</dbReference>
<protein>
    <submittedName>
        <fullName evidence="7">4,5-DOPA dioxygenase extradiol</fullName>
        <ecNumber evidence="7">1.13.11.29</ecNumber>
    </submittedName>
</protein>
<keyword evidence="8" id="KW-1185">Reference proteome</keyword>
<dbReference type="SUPFAM" id="SSF53213">
    <property type="entry name" value="LigB-like"/>
    <property type="match status" value="1"/>
</dbReference>
<name>A0A923KQX4_9BURK</name>
<dbReference type="AlphaFoldDB" id="A0A923KQX4"/>
<dbReference type="Pfam" id="PF02900">
    <property type="entry name" value="LigB"/>
    <property type="match status" value="1"/>
</dbReference>
<sequence>MTTQNHDIAMMPAAFIGHGSPMNALENNQFTQAWAGFAQRIPKPKAILVISAHWYIDHIAVTAMPQPKTIHDFYGFPPAISEMLYPAPGNPLLAQRVAELLSPMDVRLDQNTWGLDHGAWSVLAPMFPEADVPVIQLSINARLSFDEHVQLGAKLAPLRNEGVLILASGNVVHNLRLMQRGSYPWAQEFDDEARNLIVQRPQDIAQLLNQPAYKLAVPTPDHFIPLLYIAGLAAASGEKPEVFIDGIAMGSISMTSFALGK</sequence>
<dbReference type="PANTHER" id="PTHR30096:SF0">
    <property type="entry name" value="4,5-DOPA DIOXYGENASE EXTRADIOL-LIKE PROTEIN"/>
    <property type="match status" value="1"/>
</dbReference>
<accession>A0A923KQX4</accession>
<gene>
    <name evidence="7" type="primary">ygiD</name>
    <name evidence="7" type="ORF">H8K32_15395</name>
</gene>
<keyword evidence="3" id="KW-0479">Metal-binding</keyword>
<dbReference type="RefSeq" id="WP_186913437.1">
    <property type="nucleotide sequence ID" value="NZ_JACOFV010000015.1"/>
</dbReference>
<evidence type="ECO:0000256" key="1">
    <source>
        <dbReference type="ARBA" id="ARBA00001947"/>
    </source>
</evidence>
<comment type="cofactor">
    <cofactor evidence="1">
        <name>Zn(2+)</name>
        <dbReference type="ChEBI" id="CHEBI:29105"/>
    </cofactor>
</comment>
<organism evidence="7 8">
    <name type="scientific">Undibacterium jejuense</name>
    <dbReference type="NCBI Taxonomy" id="1344949"/>
    <lineage>
        <taxon>Bacteria</taxon>
        <taxon>Pseudomonadati</taxon>
        <taxon>Pseudomonadota</taxon>
        <taxon>Betaproteobacteria</taxon>
        <taxon>Burkholderiales</taxon>
        <taxon>Oxalobacteraceae</taxon>
        <taxon>Undibacterium</taxon>
    </lineage>
</organism>
<evidence type="ECO:0000256" key="3">
    <source>
        <dbReference type="ARBA" id="ARBA00022723"/>
    </source>
</evidence>
<dbReference type="InterPro" id="IPR014436">
    <property type="entry name" value="Extradiol_dOase_DODA"/>
</dbReference>
<proteinExistence type="inferred from homology"/>
<keyword evidence="4" id="KW-0862">Zinc</keyword>
<dbReference type="NCBIfam" id="NF007914">
    <property type="entry name" value="PRK10628.1"/>
    <property type="match status" value="1"/>
</dbReference>
<dbReference type="GO" id="GO:0050297">
    <property type="term" value="F:stizolobate synthase activity"/>
    <property type="evidence" value="ECO:0007669"/>
    <property type="project" value="UniProtKB-EC"/>
</dbReference>
<evidence type="ECO:0000313" key="7">
    <source>
        <dbReference type="EMBL" id="MBC3863489.1"/>
    </source>
</evidence>
<reference evidence="7" key="1">
    <citation type="submission" date="2020-08" db="EMBL/GenBank/DDBJ databases">
        <title>Novel species isolated from subtropical streams in China.</title>
        <authorList>
            <person name="Lu H."/>
        </authorList>
    </citation>
    <scope>NUCLEOTIDE SEQUENCE</scope>
    <source>
        <strain evidence="7">KACC 12607</strain>
    </source>
</reference>
<evidence type="ECO:0000256" key="4">
    <source>
        <dbReference type="ARBA" id="ARBA00022833"/>
    </source>
</evidence>
<feature type="domain" description="Extradiol ring-cleavage dioxygenase class III enzyme subunit B" evidence="6">
    <location>
        <begin position="29"/>
        <end position="242"/>
    </location>
</feature>
<keyword evidence="5 7" id="KW-0560">Oxidoreductase</keyword>
<evidence type="ECO:0000259" key="6">
    <source>
        <dbReference type="Pfam" id="PF02900"/>
    </source>
</evidence>
<comment type="caution">
    <text evidence="7">The sequence shown here is derived from an EMBL/GenBank/DDBJ whole genome shotgun (WGS) entry which is preliminary data.</text>
</comment>